<feature type="coiled-coil region" evidence="9">
    <location>
        <begin position="29"/>
        <end position="70"/>
    </location>
</feature>
<keyword evidence="5 11" id="KW-0132">Cell division</keyword>
<comment type="subcellular location">
    <subcellularLocation>
        <location evidence="1">Cytoplasm</location>
    </subcellularLocation>
</comment>
<comment type="caution">
    <text evidence="11">The sequence shown here is derived from an EMBL/GenBank/DDBJ whole genome shotgun (WGS) entry which is preliminary data.</text>
</comment>
<dbReference type="EMBL" id="LOJF01000011">
    <property type="protein sequence ID" value="KUH57924.1"/>
    <property type="molecule type" value="Genomic_DNA"/>
</dbReference>
<dbReference type="PANTHER" id="PTHR35794">
    <property type="entry name" value="CELL DIVISION PROTEIN DIVIVA"/>
    <property type="match status" value="1"/>
</dbReference>
<comment type="similarity">
    <text evidence="2">Belongs to the DivIVA family.</text>
</comment>
<feature type="coiled-coil region" evidence="9">
    <location>
        <begin position="108"/>
        <end position="171"/>
    </location>
</feature>
<evidence type="ECO:0000256" key="10">
    <source>
        <dbReference type="SAM" id="MobiDB-lite"/>
    </source>
</evidence>
<evidence type="ECO:0000256" key="8">
    <source>
        <dbReference type="ARBA" id="ARBA00031737"/>
    </source>
</evidence>
<keyword evidence="12" id="KW-1185">Reference proteome</keyword>
<dbReference type="RefSeq" id="WP_059055702.1">
    <property type="nucleotide sequence ID" value="NZ_LOJF01000011.1"/>
</dbReference>
<dbReference type="GO" id="GO:0005737">
    <property type="term" value="C:cytoplasm"/>
    <property type="evidence" value="ECO:0007669"/>
    <property type="project" value="UniProtKB-SubCell"/>
</dbReference>
<feature type="compositionally biased region" description="Low complexity" evidence="10">
    <location>
        <begin position="186"/>
        <end position="225"/>
    </location>
</feature>
<dbReference type="NCBIfam" id="TIGR03544">
    <property type="entry name" value="DivI1A_domain"/>
    <property type="match status" value="1"/>
</dbReference>
<protein>
    <recommendedName>
        <fullName evidence="3">Cell wall synthesis protein Wag31</fullName>
    </recommendedName>
    <alternativeName>
        <fullName evidence="8">Antigen 84</fullName>
    </alternativeName>
</protein>
<feature type="region of interest" description="Disordered" evidence="10">
    <location>
        <begin position="1"/>
        <end position="21"/>
    </location>
</feature>
<evidence type="ECO:0000256" key="1">
    <source>
        <dbReference type="ARBA" id="ARBA00004496"/>
    </source>
</evidence>
<dbReference type="PANTHER" id="PTHR35794:SF2">
    <property type="entry name" value="CELL DIVISION PROTEIN DIVIVA"/>
    <property type="match status" value="1"/>
</dbReference>
<evidence type="ECO:0000256" key="9">
    <source>
        <dbReference type="SAM" id="Coils"/>
    </source>
</evidence>
<dbReference type="InterPro" id="IPR019933">
    <property type="entry name" value="DivIVA_domain"/>
</dbReference>
<evidence type="ECO:0000256" key="6">
    <source>
        <dbReference type="ARBA" id="ARBA00023054"/>
    </source>
</evidence>
<evidence type="ECO:0000256" key="5">
    <source>
        <dbReference type="ARBA" id="ARBA00022618"/>
    </source>
</evidence>
<keyword evidence="4" id="KW-0963">Cytoplasm</keyword>
<evidence type="ECO:0000256" key="7">
    <source>
        <dbReference type="ARBA" id="ARBA00023306"/>
    </source>
</evidence>
<evidence type="ECO:0000256" key="4">
    <source>
        <dbReference type="ARBA" id="ARBA00022490"/>
    </source>
</evidence>
<organism evidence="11 12">
    <name type="scientific">Tractidigestivibacter scatoligenes</name>
    <name type="common">Olsenella scatoligenes</name>
    <dbReference type="NCBI Taxonomy" id="1299998"/>
    <lineage>
        <taxon>Bacteria</taxon>
        <taxon>Bacillati</taxon>
        <taxon>Actinomycetota</taxon>
        <taxon>Coriobacteriia</taxon>
        <taxon>Coriobacteriales</taxon>
        <taxon>Atopobiaceae</taxon>
        <taxon>Tractidigestivibacter</taxon>
    </lineage>
</organism>
<dbReference type="Proteomes" id="UP000054078">
    <property type="component" value="Unassembled WGS sequence"/>
</dbReference>
<dbReference type="GO" id="GO:0051301">
    <property type="term" value="P:cell division"/>
    <property type="evidence" value="ECO:0007669"/>
    <property type="project" value="UniProtKB-KW"/>
</dbReference>
<evidence type="ECO:0000313" key="12">
    <source>
        <dbReference type="Proteomes" id="UP000054078"/>
    </source>
</evidence>
<reference evidence="11 12" key="1">
    <citation type="submission" date="2015-12" db="EMBL/GenBank/DDBJ databases">
        <title>Draft Genome Sequence of Olsenella scatoligenes SK9K4T; a Producer of 3-Methylindole- (skatole) and 4-Methylphenol- (p-cresol) Isolated from Pig Feces.</title>
        <authorList>
            <person name="Li X."/>
            <person name="Borg B."/>
            <person name="Canibe N."/>
        </authorList>
    </citation>
    <scope>NUCLEOTIDE SEQUENCE [LARGE SCALE GENOMIC DNA]</scope>
    <source>
        <strain evidence="11 12">SK9K4</strain>
    </source>
</reference>
<evidence type="ECO:0000313" key="11">
    <source>
        <dbReference type="EMBL" id="KUH57924.1"/>
    </source>
</evidence>
<proteinExistence type="inferred from homology"/>
<dbReference type="InterPro" id="IPR007793">
    <property type="entry name" value="DivIVA_fam"/>
</dbReference>
<evidence type="ECO:0000256" key="3">
    <source>
        <dbReference type="ARBA" id="ARBA00018787"/>
    </source>
</evidence>
<dbReference type="Gene3D" id="6.10.250.660">
    <property type="match status" value="1"/>
</dbReference>
<name>A0A117J3X6_TRASO</name>
<keyword evidence="6 9" id="KW-0175">Coiled coil</keyword>
<dbReference type="Pfam" id="PF05103">
    <property type="entry name" value="DivIVA"/>
    <property type="match status" value="2"/>
</dbReference>
<dbReference type="Gene3D" id="1.20.5.2950">
    <property type="match status" value="1"/>
</dbReference>
<evidence type="ECO:0000256" key="2">
    <source>
        <dbReference type="ARBA" id="ARBA00009008"/>
    </source>
</evidence>
<sequence>MAITPADIEQQTFSPSKHGYDPEEVDAFLEQISSEVDAMLQKIADLKGRLNTAEQQLSASQAQVASLEEQLNAAPERMEVTTVAPTPAVQDDLAASESQISRVLIVAQQSADKLVADARDNAERIRNEADQKAREVIRQALAEKQNELDEIDRLKQSREDFRSEYKKLLQHFMDDADSVFPQQPLSTAPNGSGAAPAATPAARPAVSAPAVPTASTGSTAAGNASFQTDFGDLD</sequence>
<dbReference type="OrthoDB" id="5198800at2"/>
<gene>
    <name evidence="11" type="ORF">AUL39_09590</name>
</gene>
<dbReference type="AlphaFoldDB" id="A0A117J3X6"/>
<feature type="region of interest" description="Disordered" evidence="10">
    <location>
        <begin position="179"/>
        <end position="234"/>
    </location>
</feature>
<dbReference type="STRING" id="1299998.AUL39_09590"/>
<keyword evidence="7" id="KW-0131">Cell cycle</keyword>
<accession>A0A117J3X6</accession>